<dbReference type="OrthoDB" id="7859631at2"/>
<accession>A0A0P1EJ89</accession>
<keyword evidence="1" id="KW-1133">Transmembrane helix</keyword>
<organism evidence="2 3">
    <name type="scientific">Shimia marina</name>
    <dbReference type="NCBI Taxonomy" id="321267"/>
    <lineage>
        <taxon>Bacteria</taxon>
        <taxon>Pseudomonadati</taxon>
        <taxon>Pseudomonadota</taxon>
        <taxon>Alphaproteobacteria</taxon>
        <taxon>Rhodobacterales</taxon>
        <taxon>Roseobacteraceae</taxon>
    </lineage>
</organism>
<reference evidence="2 3" key="1">
    <citation type="submission" date="2015-09" db="EMBL/GenBank/DDBJ databases">
        <authorList>
            <consortium name="Swine Surveillance"/>
        </authorList>
    </citation>
    <scope>NUCLEOTIDE SEQUENCE [LARGE SCALE GENOMIC DNA]</scope>
    <source>
        <strain evidence="2 3">CECT 7688</strain>
    </source>
</reference>
<dbReference type="Proteomes" id="UP000054823">
    <property type="component" value="Unassembled WGS sequence"/>
</dbReference>
<dbReference type="AlphaFoldDB" id="A0A0P1EJ89"/>
<name>A0A0P1EJ89_9RHOB</name>
<proteinExistence type="predicted"/>
<gene>
    <name evidence="2" type="ORF">SHM7688_00021</name>
</gene>
<feature type="transmembrane region" description="Helical" evidence="1">
    <location>
        <begin position="41"/>
        <end position="60"/>
    </location>
</feature>
<evidence type="ECO:0000256" key="1">
    <source>
        <dbReference type="SAM" id="Phobius"/>
    </source>
</evidence>
<protein>
    <submittedName>
        <fullName evidence="2">Uncharacterized protein</fullName>
    </submittedName>
</protein>
<dbReference type="STRING" id="321267.SHM7688_00021"/>
<feature type="transmembrane region" description="Helical" evidence="1">
    <location>
        <begin position="69"/>
        <end position="91"/>
    </location>
</feature>
<evidence type="ECO:0000313" key="3">
    <source>
        <dbReference type="Proteomes" id="UP000054823"/>
    </source>
</evidence>
<dbReference type="RefSeq" id="WP_058237990.1">
    <property type="nucleotide sequence ID" value="NZ_CYPW01000001.1"/>
</dbReference>
<feature type="transmembrane region" description="Helical" evidence="1">
    <location>
        <begin position="12"/>
        <end position="35"/>
    </location>
</feature>
<keyword evidence="1" id="KW-0812">Transmembrane</keyword>
<keyword evidence="1" id="KW-0472">Membrane</keyword>
<evidence type="ECO:0000313" key="2">
    <source>
        <dbReference type="EMBL" id="CUH50594.1"/>
    </source>
</evidence>
<keyword evidence="3" id="KW-1185">Reference proteome</keyword>
<feature type="transmembrane region" description="Helical" evidence="1">
    <location>
        <begin position="97"/>
        <end position="118"/>
    </location>
</feature>
<dbReference type="EMBL" id="CYPW01000001">
    <property type="protein sequence ID" value="CUH50594.1"/>
    <property type="molecule type" value="Genomic_DNA"/>
</dbReference>
<sequence length="132" mass="14873">MILDIWASFLTLPLWVRLWMGFILVPINLVSLKFVGTHPHATWIAVLCIMGMLANVPILLRQREFSSALALPHLIFWTPLIVGILVTPTIWQQPMSSFAKFLLVLLVVNGISLAFDTLEAAKWLRARRGGRA</sequence>